<dbReference type="AlphaFoldDB" id="A0A848KAM6"/>
<evidence type="ECO:0000313" key="16">
    <source>
        <dbReference type="EMBL" id="NMN95945.1"/>
    </source>
</evidence>
<dbReference type="PANTHER" id="PTHR47755">
    <property type="entry name" value="CELL DIVISION PROTEIN FTSX"/>
    <property type="match status" value="1"/>
</dbReference>
<name>A0A848KAM6_9NOCA</name>
<evidence type="ECO:0000256" key="2">
    <source>
        <dbReference type="ARBA" id="ARBA00004651"/>
    </source>
</evidence>
<evidence type="ECO:0000259" key="14">
    <source>
        <dbReference type="Pfam" id="PF02687"/>
    </source>
</evidence>
<evidence type="ECO:0000256" key="4">
    <source>
        <dbReference type="ARBA" id="ARBA00011160"/>
    </source>
</evidence>
<keyword evidence="9 13" id="KW-1133">Transmembrane helix</keyword>
<dbReference type="Pfam" id="PF18075">
    <property type="entry name" value="FtsX_ECD"/>
    <property type="match status" value="1"/>
</dbReference>
<evidence type="ECO:0000256" key="9">
    <source>
        <dbReference type="ARBA" id="ARBA00022989"/>
    </source>
</evidence>
<evidence type="ECO:0000256" key="3">
    <source>
        <dbReference type="ARBA" id="ARBA00007379"/>
    </source>
</evidence>
<evidence type="ECO:0000256" key="6">
    <source>
        <dbReference type="ARBA" id="ARBA00022475"/>
    </source>
</evidence>
<dbReference type="Gene3D" id="3.30.70.3040">
    <property type="match status" value="1"/>
</dbReference>
<dbReference type="PANTHER" id="PTHR47755:SF1">
    <property type="entry name" value="CELL DIVISION PROTEIN FTSX"/>
    <property type="match status" value="1"/>
</dbReference>
<feature type="domain" description="FtsX extracellular" evidence="15">
    <location>
        <begin position="56"/>
        <end position="155"/>
    </location>
</feature>
<reference evidence="16 17" key="1">
    <citation type="submission" date="2019-05" db="EMBL/GenBank/DDBJ databases">
        <authorList>
            <person name="Lee S.D."/>
        </authorList>
    </citation>
    <scope>NUCLEOTIDE SEQUENCE [LARGE SCALE GENOMIC DNA]</scope>
    <source>
        <strain evidence="16 17">YC2-7</strain>
    </source>
</reference>
<feature type="transmembrane region" description="Helical" evidence="13">
    <location>
        <begin position="21"/>
        <end position="45"/>
    </location>
</feature>
<evidence type="ECO:0000256" key="1">
    <source>
        <dbReference type="ARBA" id="ARBA00003552"/>
    </source>
</evidence>
<evidence type="ECO:0000256" key="8">
    <source>
        <dbReference type="ARBA" id="ARBA00022692"/>
    </source>
</evidence>
<feature type="transmembrane region" description="Helical" evidence="13">
    <location>
        <begin position="176"/>
        <end position="201"/>
    </location>
</feature>
<evidence type="ECO:0000259" key="15">
    <source>
        <dbReference type="Pfam" id="PF18075"/>
    </source>
</evidence>
<protein>
    <recommendedName>
        <fullName evidence="5 12">Cell division protein FtsX</fullName>
    </recommendedName>
</protein>
<keyword evidence="6 12" id="KW-1003">Cell membrane</keyword>
<evidence type="ECO:0000256" key="13">
    <source>
        <dbReference type="SAM" id="Phobius"/>
    </source>
</evidence>
<comment type="subunit">
    <text evidence="4">Forms a membrane-associated complex with FtsE.</text>
</comment>
<evidence type="ECO:0000313" key="17">
    <source>
        <dbReference type="Proteomes" id="UP000535543"/>
    </source>
</evidence>
<feature type="domain" description="ABC3 transporter permease C-terminal" evidence="14">
    <location>
        <begin position="179"/>
        <end position="296"/>
    </location>
</feature>
<dbReference type="InterPro" id="IPR040690">
    <property type="entry name" value="FtsX_ECD"/>
</dbReference>
<accession>A0A848KAM6</accession>
<gene>
    <name evidence="16" type="ORF">FGL95_12970</name>
</gene>
<keyword evidence="8 13" id="KW-0812">Transmembrane</keyword>
<organism evidence="16 17">
    <name type="scientific">Antrihabitans stalactiti</name>
    <dbReference type="NCBI Taxonomy" id="2584121"/>
    <lineage>
        <taxon>Bacteria</taxon>
        <taxon>Bacillati</taxon>
        <taxon>Actinomycetota</taxon>
        <taxon>Actinomycetes</taxon>
        <taxon>Mycobacteriales</taxon>
        <taxon>Nocardiaceae</taxon>
        <taxon>Antrihabitans</taxon>
    </lineage>
</organism>
<dbReference type="Proteomes" id="UP000535543">
    <property type="component" value="Unassembled WGS sequence"/>
</dbReference>
<comment type="similarity">
    <text evidence="3 12">Belongs to the ABC-4 integral membrane protein family. FtsX subfamily.</text>
</comment>
<dbReference type="InterPro" id="IPR004513">
    <property type="entry name" value="FtsX"/>
</dbReference>
<keyword evidence="10 12" id="KW-0472">Membrane</keyword>
<dbReference type="GO" id="GO:0051301">
    <property type="term" value="P:cell division"/>
    <property type="evidence" value="ECO:0007669"/>
    <property type="project" value="UniProtKB-KW"/>
</dbReference>
<dbReference type="RefSeq" id="WP_169587387.1">
    <property type="nucleotide sequence ID" value="NZ_VCQU01000004.1"/>
</dbReference>
<evidence type="ECO:0000256" key="11">
    <source>
        <dbReference type="ARBA" id="ARBA00023306"/>
    </source>
</evidence>
<dbReference type="Pfam" id="PF02687">
    <property type="entry name" value="FtsX"/>
    <property type="match status" value="1"/>
</dbReference>
<keyword evidence="11 12" id="KW-0131">Cell cycle</keyword>
<dbReference type="GO" id="GO:0005886">
    <property type="term" value="C:plasma membrane"/>
    <property type="evidence" value="ECO:0007669"/>
    <property type="project" value="UniProtKB-SubCell"/>
</dbReference>
<comment type="subcellular location">
    <subcellularLocation>
        <location evidence="2">Cell membrane</location>
        <topology evidence="2">Multi-pass membrane protein</topology>
    </subcellularLocation>
</comment>
<dbReference type="InterPro" id="IPR003838">
    <property type="entry name" value="ABC3_permease_C"/>
</dbReference>
<evidence type="ECO:0000256" key="5">
    <source>
        <dbReference type="ARBA" id="ARBA00021907"/>
    </source>
</evidence>
<evidence type="ECO:0000256" key="7">
    <source>
        <dbReference type="ARBA" id="ARBA00022618"/>
    </source>
</evidence>
<dbReference type="InterPro" id="IPR047929">
    <property type="entry name" value="FtsX_actino"/>
</dbReference>
<sequence length="301" mass="33212">MRASFIFSEVFRGLRRNITMTLAMILTTAISLAMFGGGLLAVQMANKTKEFFLDRVEVQIYLTDDVSASDPNCEQDVCKGLRADLEQTPGVVSVQYLSKADALKDAREHTFKNQPEFAELISDEALPASLKVKMSDPDRYGVIFEKFENRPGVHNILNQKELVDRLVSVFNGLRNAAFAMALVQALAALLLIANMVQIAAFTRRAEVGIMRLVGATRWYTQLPFLLEAVVAALFGFVLALVGLLVAKPLVIDDALGELYKNNVFARVTGWDILLISPFLAVGGIGFAAITAYITLRLYVRE</sequence>
<dbReference type="EMBL" id="VCQU01000004">
    <property type="protein sequence ID" value="NMN95945.1"/>
    <property type="molecule type" value="Genomic_DNA"/>
</dbReference>
<evidence type="ECO:0000256" key="10">
    <source>
        <dbReference type="ARBA" id="ARBA00023136"/>
    </source>
</evidence>
<proteinExistence type="inferred from homology"/>
<keyword evidence="7 12" id="KW-0132">Cell division</keyword>
<dbReference type="PIRSF" id="PIRSF003097">
    <property type="entry name" value="FtsX"/>
    <property type="match status" value="1"/>
</dbReference>
<feature type="transmembrane region" description="Helical" evidence="13">
    <location>
        <begin position="272"/>
        <end position="295"/>
    </location>
</feature>
<feature type="transmembrane region" description="Helical" evidence="13">
    <location>
        <begin position="222"/>
        <end position="246"/>
    </location>
</feature>
<dbReference type="NCBIfam" id="NF038346">
    <property type="entry name" value="FtsX_actino"/>
    <property type="match status" value="1"/>
</dbReference>
<keyword evidence="17" id="KW-1185">Reference proteome</keyword>
<comment type="function">
    <text evidence="1">Part of the ABC transporter FtsEX involved in cellular division.</text>
</comment>
<comment type="caution">
    <text evidence="16">The sequence shown here is derived from an EMBL/GenBank/DDBJ whole genome shotgun (WGS) entry which is preliminary data.</text>
</comment>
<reference evidence="16 17" key="2">
    <citation type="submission" date="2020-06" db="EMBL/GenBank/DDBJ databases">
        <title>Antribacter stalactiti gen. nov., sp. nov., a new member of the family Nacardiaceae isolated from a cave.</title>
        <authorList>
            <person name="Kim I.S."/>
        </authorList>
    </citation>
    <scope>NUCLEOTIDE SEQUENCE [LARGE SCALE GENOMIC DNA]</scope>
    <source>
        <strain evidence="16 17">YC2-7</strain>
    </source>
</reference>
<evidence type="ECO:0000256" key="12">
    <source>
        <dbReference type="PIRNR" id="PIRNR003097"/>
    </source>
</evidence>